<dbReference type="RefSeq" id="XP_051362821.1">
    <property type="nucleotide sequence ID" value="XM_051505920.1"/>
</dbReference>
<sequence>MAGPSRPVHVQIVSPRAFSLDPRYEQTRTPAQGILRQGRVFSKERSASCLLRLPDEILWVVTGFVAEECHGRYLSQFALTHSECRQLARPYQFANVWITRSETSWGFLRYLKNEEAGVDTPSIGCLIRSLTFTIDADFGSYYADWDYYKKIEEWTEYWGRMVDDLADVIRNKTPMLDQIHWVDAGELDLRGNLFASVVGHATRSGHLKRLYLEDHEISYYKGSDGSDDYYRLQKAFPSAQTLPLRDLAFGFGRLDECWHHDYGVASRIVETFLQRSAQTLESFALNALFGSGPDTRADCQMTGFRNGPISFHKLRKFWTYSKL</sequence>
<dbReference type="OrthoDB" id="3257981at2759"/>
<reference evidence="1" key="1">
    <citation type="journal article" date="2021" name="J Fungi (Basel)">
        <title>Genomic and Metabolomic Analyses of the Marine Fungus Emericellopsis cladophorae: Insights into Saltwater Adaptability Mechanisms and Its Biosynthetic Potential.</title>
        <authorList>
            <person name="Goncalves M.F.M."/>
            <person name="Hilario S."/>
            <person name="Van de Peer Y."/>
            <person name="Esteves A.C."/>
            <person name="Alves A."/>
        </authorList>
    </citation>
    <scope>NUCLEOTIDE SEQUENCE</scope>
    <source>
        <strain evidence="1">MUM 19.33</strain>
    </source>
</reference>
<accession>A0A9P9Y2M9</accession>
<dbReference type="EMBL" id="JAGIXG020000017">
    <property type="protein sequence ID" value="KAI6781965.1"/>
    <property type="molecule type" value="Genomic_DNA"/>
</dbReference>
<dbReference type="Proteomes" id="UP001055219">
    <property type="component" value="Unassembled WGS sequence"/>
</dbReference>
<organism evidence="1 2">
    <name type="scientific">Emericellopsis cladophorae</name>
    <dbReference type="NCBI Taxonomy" id="2686198"/>
    <lineage>
        <taxon>Eukaryota</taxon>
        <taxon>Fungi</taxon>
        <taxon>Dikarya</taxon>
        <taxon>Ascomycota</taxon>
        <taxon>Pezizomycotina</taxon>
        <taxon>Sordariomycetes</taxon>
        <taxon>Hypocreomycetidae</taxon>
        <taxon>Hypocreales</taxon>
        <taxon>Bionectriaceae</taxon>
        <taxon>Emericellopsis</taxon>
    </lineage>
</organism>
<evidence type="ECO:0000313" key="1">
    <source>
        <dbReference type="EMBL" id="KAI6781965.1"/>
    </source>
</evidence>
<reference evidence="1" key="2">
    <citation type="submission" date="2022-07" db="EMBL/GenBank/DDBJ databases">
        <authorList>
            <person name="Goncalves M.F.M."/>
            <person name="Hilario S."/>
            <person name="Van De Peer Y."/>
            <person name="Esteves A.C."/>
            <person name="Alves A."/>
        </authorList>
    </citation>
    <scope>NUCLEOTIDE SEQUENCE</scope>
    <source>
        <strain evidence="1">MUM 19.33</strain>
    </source>
</reference>
<comment type="caution">
    <text evidence="1">The sequence shown here is derived from an EMBL/GenBank/DDBJ whole genome shotgun (WGS) entry which is preliminary data.</text>
</comment>
<evidence type="ECO:0000313" key="2">
    <source>
        <dbReference type="Proteomes" id="UP001055219"/>
    </source>
</evidence>
<gene>
    <name evidence="1" type="ORF">J7T54_005176</name>
</gene>
<name>A0A9P9Y2M9_9HYPO</name>
<proteinExistence type="predicted"/>
<dbReference type="AlphaFoldDB" id="A0A9P9Y2M9"/>
<protein>
    <submittedName>
        <fullName evidence="1">Uncharacterized protein</fullName>
    </submittedName>
</protein>
<dbReference type="GeneID" id="75831661"/>
<keyword evidence="2" id="KW-1185">Reference proteome</keyword>